<evidence type="ECO:0000256" key="1">
    <source>
        <dbReference type="SAM" id="MobiDB-lite"/>
    </source>
</evidence>
<evidence type="ECO:0000313" key="2">
    <source>
        <dbReference type="EMBL" id="EGG15181.1"/>
    </source>
</evidence>
<dbReference type="KEGG" id="dfa:DFA_10007"/>
<dbReference type="Proteomes" id="UP000007797">
    <property type="component" value="Unassembled WGS sequence"/>
</dbReference>
<dbReference type="AlphaFoldDB" id="F4Q912"/>
<feature type="region of interest" description="Disordered" evidence="1">
    <location>
        <begin position="97"/>
        <end position="121"/>
    </location>
</feature>
<evidence type="ECO:0000313" key="3">
    <source>
        <dbReference type="Proteomes" id="UP000007797"/>
    </source>
</evidence>
<reference evidence="3" key="1">
    <citation type="journal article" date="2011" name="Genome Res.">
        <title>Phylogeny-wide analysis of social amoeba genomes highlights ancient origins for complex intercellular communication.</title>
        <authorList>
            <person name="Heidel A.J."/>
            <person name="Lawal H.M."/>
            <person name="Felder M."/>
            <person name="Schilde C."/>
            <person name="Helps N.R."/>
            <person name="Tunggal B."/>
            <person name="Rivero F."/>
            <person name="John U."/>
            <person name="Schleicher M."/>
            <person name="Eichinger L."/>
            <person name="Platzer M."/>
            <person name="Noegel A.A."/>
            <person name="Schaap P."/>
            <person name="Gloeckner G."/>
        </authorList>
    </citation>
    <scope>NUCLEOTIDE SEQUENCE [LARGE SCALE GENOMIC DNA]</scope>
    <source>
        <strain evidence="3">SH3</strain>
    </source>
</reference>
<name>F4Q912_CACFS</name>
<sequence length="121" mass="13879">MNEMRLGFDDQRHHHDRRRRLYVVAIPVIQKYEILLERDTLSRIYSSSSINTAAAILSVYLSSLLKLGNIRSYIATIIHFCGLSACGWVLDKEEEEEEDVSGNNSPSFHFLSIHPSNPYPN</sequence>
<proteinExistence type="predicted"/>
<dbReference type="EMBL" id="GL883026">
    <property type="protein sequence ID" value="EGG15181.1"/>
    <property type="molecule type" value="Genomic_DNA"/>
</dbReference>
<dbReference type="GeneID" id="14867176"/>
<protein>
    <submittedName>
        <fullName evidence="2">Uncharacterized protein</fullName>
    </submittedName>
</protein>
<accession>F4Q912</accession>
<dbReference type="RefSeq" id="XP_004351901.1">
    <property type="nucleotide sequence ID" value="XM_004351849.1"/>
</dbReference>
<gene>
    <name evidence="2" type="ORF">DFA_10007</name>
</gene>
<keyword evidence="3" id="KW-1185">Reference proteome</keyword>
<organism evidence="2 3">
    <name type="scientific">Cavenderia fasciculata</name>
    <name type="common">Slime mold</name>
    <name type="synonym">Dictyostelium fasciculatum</name>
    <dbReference type="NCBI Taxonomy" id="261658"/>
    <lineage>
        <taxon>Eukaryota</taxon>
        <taxon>Amoebozoa</taxon>
        <taxon>Evosea</taxon>
        <taxon>Eumycetozoa</taxon>
        <taxon>Dictyostelia</taxon>
        <taxon>Acytosteliales</taxon>
        <taxon>Cavenderiaceae</taxon>
        <taxon>Cavenderia</taxon>
    </lineage>
</organism>